<organism evidence="3 4">
    <name type="scientific">Chilo suppressalis</name>
    <name type="common">Asiatic rice borer moth</name>
    <dbReference type="NCBI Taxonomy" id="168631"/>
    <lineage>
        <taxon>Eukaryota</taxon>
        <taxon>Metazoa</taxon>
        <taxon>Ecdysozoa</taxon>
        <taxon>Arthropoda</taxon>
        <taxon>Hexapoda</taxon>
        <taxon>Insecta</taxon>
        <taxon>Pterygota</taxon>
        <taxon>Neoptera</taxon>
        <taxon>Endopterygota</taxon>
        <taxon>Lepidoptera</taxon>
        <taxon>Glossata</taxon>
        <taxon>Ditrysia</taxon>
        <taxon>Pyraloidea</taxon>
        <taxon>Crambidae</taxon>
        <taxon>Crambinae</taxon>
        <taxon>Chilo</taxon>
    </lineage>
</organism>
<dbReference type="SMART" id="SM00034">
    <property type="entry name" value="CLECT"/>
    <property type="match status" value="2"/>
</dbReference>
<feature type="signal peptide" evidence="1">
    <location>
        <begin position="1"/>
        <end position="19"/>
    </location>
</feature>
<dbReference type="InterPro" id="IPR016186">
    <property type="entry name" value="C-type_lectin-like/link_sf"/>
</dbReference>
<protein>
    <recommendedName>
        <fullName evidence="2">C-type lectin domain-containing protein</fullName>
    </recommendedName>
</protein>
<dbReference type="Gene3D" id="3.10.100.10">
    <property type="entry name" value="Mannose-Binding Protein A, subunit A"/>
    <property type="match status" value="2"/>
</dbReference>
<dbReference type="PANTHER" id="PTHR22803">
    <property type="entry name" value="MANNOSE, PHOSPHOLIPASE, LECTIN RECEPTOR RELATED"/>
    <property type="match status" value="1"/>
</dbReference>
<dbReference type="EMBL" id="OU963895">
    <property type="protein sequence ID" value="CAH0683966.1"/>
    <property type="molecule type" value="Genomic_DNA"/>
</dbReference>
<feature type="domain" description="C-type lectin" evidence="2">
    <location>
        <begin position="46"/>
        <end position="169"/>
    </location>
</feature>
<feature type="domain" description="C-type lectin" evidence="2">
    <location>
        <begin position="192"/>
        <end position="319"/>
    </location>
</feature>
<dbReference type="SUPFAM" id="SSF56436">
    <property type="entry name" value="C-type lectin-like"/>
    <property type="match status" value="2"/>
</dbReference>
<keyword evidence="4" id="KW-1185">Reference proteome</keyword>
<proteinExistence type="predicted"/>
<dbReference type="PROSITE" id="PS50041">
    <property type="entry name" value="C_TYPE_LECTIN_2"/>
    <property type="match status" value="2"/>
</dbReference>
<evidence type="ECO:0000313" key="3">
    <source>
        <dbReference type="EMBL" id="CAH0683966.1"/>
    </source>
</evidence>
<sequence length="331" mass="37505">MQTILRCLLVALFCFSTHGAKNQFRCDYTYVPNAEGWLKYHEIPSNWNEARLRCHMEGAYLASPLNKNLQDAMTTMMNDKKTNCAVFTGIHATFSRGDYASVEGIPMAKNMTRHASSTLHRCVPLSRIPHTWTNDEPDNYQDKENCLILLPDGNMGDAKCSDTFPYFCYKKKTPTVITSCGTIDPDYTLDARTGKCYKFHRVPRTWSRAYMNCMAEGAHLAIINSDTEATVLKEIFGKNPGGSMLGNFWKDVAFMGFHDWTEHGDWRTIEGQTLKEAGYDKFSPGEPNNSTTGEFCGAIYRSALFDDLWCENRYAFICEKDPASLSCDNFS</sequence>
<name>A0ABN8EDY5_CHISP</name>
<dbReference type="CDD" id="cd00037">
    <property type="entry name" value="CLECT"/>
    <property type="match status" value="2"/>
</dbReference>
<dbReference type="InterPro" id="IPR016187">
    <property type="entry name" value="CTDL_fold"/>
</dbReference>
<accession>A0ABN8EDY5</accession>
<keyword evidence="1" id="KW-0732">Signal</keyword>
<feature type="chain" id="PRO_5046294750" description="C-type lectin domain-containing protein" evidence="1">
    <location>
        <begin position="20"/>
        <end position="331"/>
    </location>
</feature>
<dbReference type="Pfam" id="PF00059">
    <property type="entry name" value="Lectin_C"/>
    <property type="match status" value="2"/>
</dbReference>
<dbReference type="InterPro" id="IPR050111">
    <property type="entry name" value="C-type_lectin/snaclec_domain"/>
</dbReference>
<gene>
    <name evidence="3" type="ORF">CHILSU_LOCUS4790</name>
</gene>
<dbReference type="InterPro" id="IPR001304">
    <property type="entry name" value="C-type_lectin-like"/>
</dbReference>
<reference evidence="3" key="1">
    <citation type="submission" date="2021-12" db="EMBL/GenBank/DDBJ databases">
        <authorList>
            <person name="King R."/>
        </authorList>
    </citation>
    <scope>NUCLEOTIDE SEQUENCE</scope>
</reference>
<evidence type="ECO:0000256" key="1">
    <source>
        <dbReference type="SAM" id="SignalP"/>
    </source>
</evidence>
<dbReference type="Proteomes" id="UP001153292">
    <property type="component" value="Chromosome 2"/>
</dbReference>
<evidence type="ECO:0000313" key="4">
    <source>
        <dbReference type="Proteomes" id="UP001153292"/>
    </source>
</evidence>
<evidence type="ECO:0000259" key="2">
    <source>
        <dbReference type="PROSITE" id="PS50041"/>
    </source>
</evidence>